<keyword evidence="2" id="KW-1185">Reference proteome</keyword>
<dbReference type="PROSITE" id="PS01228">
    <property type="entry name" value="COF_1"/>
    <property type="match status" value="1"/>
</dbReference>
<dbReference type="GO" id="GO:0005829">
    <property type="term" value="C:cytosol"/>
    <property type="evidence" value="ECO:0007669"/>
    <property type="project" value="TreeGrafter"/>
</dbReference>
<dbReference type="Proteomes" id="UP001198220">
    <property type="component" value="Unassembled WGS sequence"/>
</dbReference>
<dbReference type="Gene3D" id="3.30.1240.10">
    <property type="match status" value="1"/>
</dbReference>
<dbReference type="InterPro" id="IPR006379">
    <property type="entry name" value="HAD-SF_hydro_IIB"/>
</dbReference>
<protein>
    <submittedName>
        <fullName evidence="1">Cof-type HAD-IIB family hydrolase</fullName>
    </submittedName>
</protein>
<keyword evidence="1" id="KW-0378">Hydrolase</keyword>
<name>A0AAE3DCH4_9FIRM</name>
<reference evidence="1 2" key="1">
    <citation type="submission" date="2021-10" db="EMBL/GenBank/DDBJ databases">
        <title>Anaerobic single-cell dispensing facilitates the cultivation of human gut bacteria.</title>
        <authorList>
            <person name="Afrizal A."/>
        </authorList>
    </citation>
    <scope>NUCLEOTIDE SEQUENCE [LARGE SCALE GENOMIC DNA]</scope>
    <source>
        <strain evidence="1 2">CLA-AA-H276</strain>
    </source>
</reference>
<dbReference type="NCBIfam" id="TIGR01484">
    <property type="entry name" value="HAD-SF-IIB"/>
    <property type="match status" value="1"/>
</dbReference>
<dbReference type="RefSeq" id="WP_118770906.1">
    <property type="nucleotide sequence ID" value="NZ_JAJEPS010000007.1"/>
</dbReference>
<dbReference type="PANTHER" id="PTHR10000:SF8">
    <property type="entry name" value="HAD SUPERFAMILY HYDROLASE-LIKE, TYPE 3"/>
    <property type="match status" value="1"/>
</dbReference>
<dbReference type="SFLD" id="SFLDG01140">
    <property type="entry name" value="C2.B:_Phosphomannomutase_and_P"/>
    <property type="match status" value="1"/>
</dbReference>
<dbReference type="InterPro" id="IPR036412">
    <property type="entry name" value="HAD-like_sf"/>
</dbReference>
<accession>A0AAE3DCH4</accession>
<dbReference type="GO" id="GO:0016791">
    <property type="term" value="F:phosphatase activity"/>
    <property type="evidence" value="ECO:0007669"/>
    <property type="project" value="TreeGrafter"/>
</dbReference>
<dbReference type="InterPro" id="IPR023214">
    <property type="entry name" value="HAD_sf"/>
</dbReference>
<dbReference type="InterPro" id="IPR000150">
    <property type="entry name" value="Cof"/>
</dbReference>
<dbReference type="SFLD" id="SFLDG01144">
    <property type="entry name" value="C2.B.4:_PGP_Like"/>
    <property type="match status" value="1"/>
</dbReference>
<dbReference type="PANTHER" id="PTHR10000">
    <property type="entry name" value="PHOSPHOSERINE PHOSPHATASE"/>
    <property type="match status" value="1"/>
</dbReference>
<dbReference type="GO" id="GO:0000287">
    <property type="term" value="F:magnesium ion binding"/>
    <property type="evidence" value="ECO:0007669"/>
    <property type="project" value="TreeGrafter"/>
</dbReference>
<evidence type="ECO:0000313" key="2">
    <source>
        <dbReference type="Proteomes" id="UP001198220"/>
    </source>
</evidence>
<dbReference type="Gene3D" id="3.40.50.1000">
    <property type="entry name" value="HAD superfamily/HAD-like"/>
    <property type="match status" value="1"/>
</dbReference>
<comment type="caution">
    <text evidence="1">The sequence shown here is derived from an EMBL/GenBank/DDBJ whole genome shotgun (WGS) entry which is preliminary data.</text>
</comment>
<evidence type="ECO:0000313" key="1">
    <source>
        <dbReference type="EMBL" id="MCC2126349.1"/>
    </source>
</evidence>
<dbReference type="NCBIfam" id="TIGR00099">
    <property type="entry name" value="Cof-subfamily"/>
    <property type="match status" value="1"/>
</dbReference>
<dbReference type="PROSITE" id="PS01229">
    <property type="entry name" value="COF_2"/>
    <property type="match status" value="1"/>
</dbReference>
<dbReference type="Pfam" id="PF08282">
    <property type="entry name" value="Hydrolase_3"/>
    <property type="match status" value="1"/>
</dbReference>
<dbReference type="AlphaFoldDB" id="A0AAE3DCH4"/>
<dbReference type="SUPFAM" id="SSF56784">
    <property type="entry name" value="HAD-like"/>
    <property type="match status" value="1"/>
</dbReference>
<dbReference type="EMBL" id="JAJEPS010000007">
    <property type="protein sequence ID" value="MCC2126349.1"/>
    <property type="molecule type" value="Genomic_DNA"/>
</dbReference>
<organism evidence="1 2">
    <name type="scientific">Hominiventricola filiformis</name>
    <dbReference type="NCBI Taxonomy" id="2885352"/>
    <lineage>
        <taxon>Bacteria</taxon>
        <taxon>Bacillati</taxon>
        <taxon>Bacillota</taxon>
        <taxon>Clostridia</taxon>
        <taxon>Lachnospirales</taxon>
        <taxon>Lachnospiraceae</taxon>
        <taxon>Hominiventricola</taxon>
    </lineage>
</organism>
<dbReference type="CDD" id="cd07516">
    <property type="entry name" value="HAD_Pase"/>
    <property type="match status" value="1"/>
</dbReference>
<proteinExistence type="predicted"/>
<sequence>MKYKILILDLDGTLVNSQKKITDETKAALIEYQEKGGTVILASGRPVYGIIPLADELKLHKYGGYIIAFNGGTIIECSSMKSIWEKWMPGKSITFLYKFAMEHEIGIVTYEDENIITETPENEYVLEEQKINKMTIKKVDSFCDYVKFPVTKCLMVGDGDILENIETKLKEEVGQMLSICRSAPYFLEIMPLNITKDGALSWLSKYLKVDRTCMAACGDGYNDQSMLEYAGLGVAMGNAQECVKEIAQIVAPDNDHEGVAWVVHKLLNEK</sequence>
<dbReference type="SFLD" id="SFLDS00003">
    <property type="entry name" value="Haloacid_Dehalogenase"/>
    <property type="match status" value="1"/>
</dbReference>
<gene>
    <name evidence="1" type="ORF">LKD36_09155</name>
</gene>